<evidence type="ECO:0000256" key="1">
    <source>
        <dbReference type="ARBA" id="ARBA00010751"/>
    </source>
</evidence>
<reference evidence="2" key="1">
    <citation type="submission" date="2018-05" db="EMBL/GenBank/DDBJ databases">
        <authorList>
            <person name="Lanie J.A."/>
            <person name="Ng W.-L."/>
            <person name="Kazmierczak K.M."/>
            <person name="Andrzejewski T.M."/>
            <person name="Davidsen T.M."/>
            <person name="Wayne K.J."/>
            <person name="Tettelin H."/>
            <person name="Glass J.I."/>
            <person name="Rusch D."/>
            <person name="Podicherti R."/>
            <person name="Tsui H.-C.T."/>
            <person name="Winkler M.E."/>
        </authorList>
    </citation>
    <scope>NUCLEOTIDE SEQUENCE</scope>
</reference>
<dbReference type="Pfam" id="PF01906">
    <property type="entry name" value="YbjQ_1"/>
    <property type="match status" value="1"/>
</dbReference>
<evidence type="ECO:0000313" key="2">
    <source>
        <dbReference type="EMBL" id="SUZ52464.1"/>
    </source>
</evidence>
<accession>A0A381NED8</accession>
<dbReference type="SUPFAM" id="SSF117782">
    <property type="entry name" value="YbjQ-like"/>
    <property type="match status" value="1"/>
</dbReference>
<comment type="similarity">
    <text evidence="1">Belongs to the UPF0145 family.</text>
</comment>
<dbReference type="PANTHER" id="PTHR34068:SF2">
    <property type="entry name" value="UPF0145 PROTEIN SCO3412"/>
    <property type="match status" value="1"/>
</dbReference>
<dbReference type="HAMAP" id="MF_00338">
    <property type="entry name" value="UPF0145"/>
    <property type="match status" value="1"/>
</dbReference>
<protein>
    <submittedName>
        <fullName evidence="2">Uncharacterized protein</fullName>
    </submittedName>
</protein>
<dbReference type="PANTHER" id="PTHR34068">
    <property type="entry name" value="UPF0145 PROTEIN YBJQ"/>
    <property type="match status" value="1"/>
</dbReference>
<dbReference type="AlphaFoldDB" id="A0A381NED8"/>
<sequence>MLVVTSEAIGGKRIVRSLGMVRGNTVRARNVGKDIKATFRALVGGEISEYVKLMAEAREQSVDRMIEAAEQLGANAVVATRFTTSMVMQGAAELLATGTAVIVEDE</sequence>
<dbReference type="Gene3D" id="3.30.110.70">
    <property type="entry name" value="Hypothetical protein apc22750. Chain B"/>
    <property type="match status" value="1"/>
</dbReference>
<proteinExistence type="inferred from homology"/>
<dbReference type="EMBL" id="UINC01000275">
    <property type="protein sequence ID" value="SUZ52464.1"/>
    <property type="molecule type" value="Genomic_DNA"/>
</dbReference>
<name>A0A381NED8_9ZZZZ</name>
<gene>
    <name evidence="2" type="ORF">METZ01_LOCUS5318</name>
</gene>
<dbReference type="InterPro" id="IPR035439">
    <property type="entry name" value="UPF0145_dom_sf"/>
</dbReference>
<dbReference type="InterPro" id="IPR002765">
    <property type="entry name" value="UPF0145_YbjQ-like"/>
</dbReference>
<organism evidence="2">
    <name type="scientific">marine metagenome</name>
    <dbReference type="NCBI Taxonomy" id="408172"/>
    <lineage>
        <taxon>unclassified sequences</taxon>
        <taxon>metagenomes</taxon>
        <taxon>ecological metagenomes</taxon>
    </lineage>
</organism>